<proteinExistence type="predicted"/>
<organism evidence="1 2">
    <name type="scientific">Channa argus</name>
    <name type="common">Northern snakehead</name>
    <name type="synonym">Ophicephalus argus</name>
    <dbReference type="NCBI Taxonomy" id="215402"/>
    <lineage>
        <taxon>Eukaryota</taxon>
        <taxon>Metazoa</taxon>
        <taxon>Chordata</taxon>
        <taxon>Craniata</taxon>
        <taxon>Vertebrata</taxon>
        <taxon>Euteleostomi</taxon>
        <taxon>Actinopterygii</taxon>
        <taxon>Neopterygii</taxon>
        <taxon>Teleostei</taxon>
        <taxon>Neoteleostei</taxon>
        <taxon>Acanthomorphata</taxon>
        <taxon>Anabantaria</taxon>
        <taxon>Anabantiformes</taxon>
        <taxon>Channoidei</taxon>
        <taxon>Channidae</taxon>
        <taxon>Channa</taxon>
    </lineage>
</organism>
<dbReference type="AlphaFoldDB" id="A0A6G1QVX6"/>
<protein>
    <submittedName>
        <fullName evidence="1">Uncharacterized protein</fullName>
    </submittedName>
</protein>
<keyword evidence="2" id="KW-1185">Reference proteome</keyword>
<accession>A0A6G1QVX6</accession>
<gene>
    <name evidence="1" type="ORF">EXN66_Car000010</name>
</gene>
<name>A0A6G1QVX6_CHAAH</name>
<evidence type="ECO:0000313" key="2">
    <source>
        <dbReference type="Proteomes" id="UP000503349"/>
    </source>
</evidence>
<sequence>MTESESCGIVIEMLSLRKPRHKKALFQASYADKEEETLRKEPKKLRQTIKKSLV</sequence>
<dbReference type="Proteomes" id="UP000503349">
    <property type="component" value="Chromosome 1"/>
</dbReference>
<reference evidence="1 2" key="1">
    <citation type="submission" date="2019-02" db="EMBL/GenBank/DDBJ databases">
        <title>Opniocepnalus argus genome.</title>
        <authorList>
            <person name="Zhou C."/>
            <person name="Xiao S."/>
        </authorList>
    </citation>
    <scope>NUCLEOTIDE SEQUENCE [LARGE SCALE GENOMIC DNA]</scope>
    <source>
        <strain evidence="1">OARG1902GOOAL</strain>
        <tissue evidence="1">Muscle</tissue>
    </source>
</reference>
<dbReference type="EMBL" id="CM015712">
    <property type="protein sequence ID" value="KAF3706840.1"/>
    <property type="molecule type" value="Genomic_DNA"/>
</dbReference>
<evidence type="ECO:0000313" key="1">
    <source>
        <dbReference type="EMBL" id="KAF3706840.1"/>
    </source>
</evidence>
<reference evidence="2" key="2">
    <citation type="submission" date="2019-02" db="EMBL/GenBank/DDBJ databases">
        <title>Opniocepnalus argus Var Kimnra genome.</title>
        <authorList>
            <person name="Zhou C."/>
            <person name="Xiao S."/>
        </authorList>
    </citation>
    <scope>NUCLEOTIDE SEQUENCE [LARGE SCALE GENOMIC DNA]</scope>
</reference>